<evidence type="ECO:0000256" key="4">
    <source>
        <dbReference type="ARBA" id="ARBA00022842"/>
    </source>
</evidence>
<evidence type="ECO:0000313" key="7">
    <source>
        <dbReference type="Proteomes" id="UP001501671"/>
    </source>
</evidence>
<dbReference type="InterPro" id="IPR000086">
    <property type="entry name" value="NUDIX_hydrolase_dom"/>
</dbReference>
<dbReference type="InterPro" id="IPR015797">
    <property type="entry name" value="NUDIX_hydrolase-like_dom_sf"/>
</dbReference>
<dbReference type="CDD" id="cd03430">
    <property type="entry name" value="NUDIX_GDPMH_NudD"/>
    <property type="match status" value="1"/>
</dbReference>
<comment type="caution">
    <text evidence="6">The sequence shown here is derived from an EMBL/GenBank/DDBJ whole genome shotgun (WGS) entry which is preliminary data.</text>
</comment>
<gene>
    <name evidence="6" type="ORF">GCM10023144_18460</name>
</gene>
<dbReference type="PIRSF" id="PIRSF037599">
    <property type="entry name" value="GDPMH"/>
    <property type="match status" value="1"/>
</dbReference>
<dbReference type="Proteomes" id="UP001501671">
    <property type="component" value="Unassembled WGS sequence"/>
</dbReference>
<organism evidence="6 7">
    <name type="scientific">Pigmentiphaga soli</name>
    <dbReference type="NCBI Taxonomy" id="1007095"/>
    <lineage>
        <taxon>Bacteria</taxon>
        <taxon>Pseudomonadati</taxon>
        <taxon>Pseudomonadota</taxon>
        <taxon>Betaproteobacteria</taxon>
        <taxon>Burkholderiales</taxon>
        <taxon>Alcaligenaceae</taxon>
        <taxon>Pigmentiphaga</taxon>
    </lineage>
</organism>
<evidence type="ECO:0000256" key="1">
    <source>
        <dbReference type="ARBA" id="ARBA00001946"/>
    </source>
</evidence>
<comment type="cofactor">
    <cofactor evidence="1">
        <name>Mg(2+)</name>
        <dbReference type="ChEBI" id="CHEBI:18420"/>
    </cofactor>
</comment>
<evidence type="ECO:0000259" key="5">
    <source>
        <dbReference type="PROSITE" id="PS51462"/>
    </source>
</evidence>
<dbReference type="InterPro" id="IPR033715">
    <property type="entry name" value="GDPMH"/>
</dbReference>
<dbReference type="Gene3D" id="3.90.79.10">
    <property type="entry name" value="Nucleoside Triphosphate Pyrophosphohydrolase"/>
    <property type="match status" value="1"/>
</dbReference>
<keyword evidence="4" id="KW-0460">Magnesium</keyword>
<keyword evidence="2" id="KW-0479">Metal-binding</keyword>
<keyword evidence="3 6" id="KW-0378">Hydrolase</keyword>
<keyword evidence="7" id="KW-1185">Reference proteome</keyword>
<dbReference type="Pfam" id="PF00293">
    <property type="entry name" value="NUDIX"/>
    <property type="match status" value="1"/>
</dbReference>
<proteinExistence type="predicted"/>
<evidence type="ECO:0000256" key="3">
    <source>
        <dbReference type="ARBA" id="ARBA00022801"/>
    </source>
</evidence>
<dbReference type="GO" id="GO:0016787">
    <property type="term" value="F:hydrolase activity"/>
    <property type="evidence" value="ECO:0007669"/>
    <property type="project" value="UniProtKB-KW"/>
</dbReference>
<dbReference type="SUPFAM" id="SSF55811">
    <property type="entry name" value="Nudix"/>
    <property type="match status" value="1"/>
</dbReference>
<evidence type="ECO:0000313" key="6">
    <source>
        <dbReference type="EMBL" id="GAA4330617.1"/>
    </source>
</evidence>
<reference evidence="7" key="1">
    <citation type="journal article" date="2019" name="Int. J. Syst. Evol. Microbiol.">
        <title>The Global Catalogue of Microorganisms (GCM) 10K type strain sequencing project: providing services to taxonomists for standard genome sequencing and annotation.</title>
        <authorList>
            <consortium name="The Broad Institute Genomics Platform"/>
            <consortium name="The Broad Institute Genome Sequencing Center for Infectious Disease"/>
            <person name="Wu L."/>
            <person name="Ma J."/>
        </authorList>
    </citation>
    <scope>NUCLEOTIDE SEQUENCE [LARGE SCALE GENOMIC DNA]</scope>
    <source>
        <strain evidence="7">JCM 17666</strain>
    </source>
</reference>
<protein>
    <submittedName>
        <fullName evidence="6">GDP-mannose mannosyl hydrolase</fullName>
    </submittedName>
</protein>
<dbReference type="PROSITE" id="PS51462">
    <property type="entry name" value="NUDIX"/>
    <property type="match status" value="1"/>
</dbReference>
<dbReference type="NCBIfam" id="NF011963">
    <property type="entry name" value="PRK15434.1"/>
    <property type="match status" value="1"/>
</dbReference>
<sequence>MHAGKMHAPDRHTAGFWSADDFRAAVEMLPLISVDLLLRNADGAYLLGLRSNPPAQGTWFVPGGRILKDETMAAALVRIARSELALDLPVSAWTPRGIYEHFYDVNFAGERGRRTHYVVLAFETRLADPLYALPRTQHRDYRWISPAGAIRDAGVHPYTQAYFKEHAA</sequence>
<dbReference type="PANTHER" id="PTHR43046">
    <property type="entry name" value="GDP-MANNOSE MANNOSYL HYDROLASE"/>
    <property type="match status" value="1"/>
</dbReference>
<dbReference type="EMBL" id="BAABFO010000007">
    <property type="protein sequence ID" value="GAA4330617.1"/>
    <property type="molecule type" value="Genomic_DNA"/>
</dbReference>
<accession>A0ABP8GVL7</accession>
<evidence type="ECO:0000256" key="2">
    <source>
        <dbReference type="ARBA" id="ARBA00022723"/>
    </source>
</evidence>
<feature type="domain" description="Nudix hydrolase" evidence="5">
    <location>
        <begin position="28"/>
        <end position="168"/>
    </location>
</feature>
<dbReference type="PANTHER" id="PTHR43046:SF12">
    <property type="entry name" value="GDP-MANNOSE MANNOSYL HYDROLASE"/>
    <property type="match status" value="1"/>
</dbReference>
<name>A0ABP8GVL7_9BURK</name>